<organism evidence="2">
    <name type="scientific">uncultured marine bacterium 442</name>
    <dbReference type="NCBI Taxonomy" id="257392"/>
    <lineage>
        <taxon>Bacteria</taxon>
        <taxon>environmental samples</taxon>
    </lineage>
</organism>
<keyword evidence="1" id="KW-0812">Transmembrane</keyword>
<dbReference type="Gene3D" id="3.30.70.1320">
    <property type="entry name" value="Multidrug efflux transporter AcrB pore domain like"/>
    <property type="match status" value="1"/>
</dbReference>
<feature type="transmembrane region" description="Helical" evidence="1">
    <location>
        <begin position="975"/>
        <end position="996"/>
    </location>
</feature>
<dbReference type="SUPFAM" id="SSF82693">
    <property type="entry name" value="Multidrug efflux transporter AcrB pore domain, PN1, PN2, PC1 and PC2 subdomains"/>
    <property type="match status" value="2"/>
</dbReference>
<feature type="transmembrane region" description="Helical" evidence="1">
    <location>
        <begin position="904"/>
        <end position="924"/>
    </location>
</feature>
<feature type="transmembrane region" description="Helical" evidence="1">
    <location>
        <begin position="877"/>
        <end position="897"/>
    </location>
</feature>
<feature type="transmembrane region" description="Helical" evidence="1">
    <location>
        <begin position="452"/>
        <end position="472"/>
    </location>
</feature>
<feature type="transmembrane region" description="Helical" evidence="1">
    <location>
        <begin position="427"/>
        <end position="446"/>
    </location>
</feature>
<feature type="transmembrane region" description="Helical" evidence="1">
    <location>
        <begin position="529"/>
        <end position="553"/>
    </location>
</feature>
<evidence type="ECO:0000256" key="1">
    <source>
        <dbReference type="SAM" id="Phobius"/>
    </source>
</evidence>
<dbReference type="PRINTS" id="PR00702">
    <property type="entry name" value="ACRIFLAVINRP"/>
</dbReference>
<accession>Q6SH26</accession>
<dbReference type="Gene3D" id="3.30.70.1440">
    <property type="entry name" value="Multidrug efflux transporter AcrB pore domain"/>
    <property type="match status" value="1"/>
</dbReference>
<reference evidence="2" key="1">
    <citation type="submission" date="2003-11" db="EMBL/GenBank/DDBJ databases">
        <authorList>
            <person name="Heidelberg J.F."/>
            <person name="Eisen J.A."/>
            <person name="Nelson W.C."/>
            <person name="DeLong E.F."/>
        </authorList>
    </citation>
    <scope>NUCLEOTIDE SEQUENCE</scope>
</reference>
<keyword evidence="1" id="KW-1133">Transmembrane helix</keyword>
<reference evidence="2" key="2">
    <citation type="submission" date="2003-12" db="EMBL/GenBank/DDBJ databases">
        <title>Monterey Bay Coastal Ocean Microbial Observatory environmental clone sequencing.</title>
        <authorList>
            <person name="DeLong E.F."/>
        </authorList>
    </citation>
    <scope>NUCLEOTIDE SEQUENCE</scope>
</reference>
<dbReference type="SUPFAM" id="SSF82866">
    <property type="entry name" value="Multidrug efflux transporter AcrB transmembrane domain"/>
    <property type="match status" value="2"/>
</dbReference>
<dbReference type="InterPro" id="IPR001036">
    <property type="entry name" value="Acrflvin-R"/>
</dbReference>
<dbReference type="GO" id="GO:0042910">
    <property type="term" value="F:xenobiotic transmembrane transporter activity"/>
    <property type="evidence" value="ECO:0007669"/>
    <property type="project" value="TreeGrafter"/>
</dbReference>
<dbReference type="Pfam" id="PF00873">
    <property type="entry name" value="ACR_tran"/>
    <property type="match status" value="1"/>
</dbReference>
<feature type="transmembrane region" description="Helical" evidence="1">
    <location>
        <begin position="354"/>
        <end position="372"/>
    </location>
</feature>
<dbReference type="InterPro" id="IPR027463">
    <property type="entry name" value="AcrB_DN_DC_subdom"/>
</dbReference>
<dbReference type="AlphaFoldDB" id="Q6SH26"/>
<dbReference type="SUPFAM" id="SSF82714">
    <property type="entry name" value="Multidrug efflux transporter AcrB TolC docking domain, DN and DC subdomains"/>
    <property type="match status" value="2"/>
</dbReference>
<sequence>MKGLISWFVRNPIAANLLMFSLVVGGLLGLIEVRKEEFPNIDVPTITVSVPYLGAAPSEVETGVCIRIEEAVQGIEGIEKIKTQAAENRCVVALELTNASYQDRALDDVKAQVNAISTFPANTERPVVALVSLRSVVMYIAVSGETDERSLKNLTESLREEILEIPSVSLVDTMYVRPDEISVEIPELTLRRHSLTLGQVAEAIRQSSIDIPGGSIKTESGEIRLRGTAQRYSGRELEDIPIITNADGTRVLLRDIAVIRDGFEQQDLSAMLDGRPTQLLKVWRLGKDNTLAMARDLSEFLEVKQRSLPSGLELRIWSNEADELVSRLSTLINNATGGLLLVILTLALFLRLRLALWVTAGIPVSILGAIAFFPSADLGISTLSLMGFLLSLGILVDDAIVVGERIHTHEGFTPDSREAAINGTTEVAIPVFFGVLTTMAAFIPIVTVDSMLGSFFGAIGWTVLLCLVFSLIESQLVLPAHLAHRNRERGKSAIGARWENFQENVSGGLERFAQQRYQPALRLVLKYRYVTLGAAVAALIIIVGLLASGRIVFQFFPTVSGNEIYASVELPEGYPVERTATALEVIQASADQLIVELNEGLPEGATAVVNQFKTIGLPISKSTISGSEESGSHIAEMSITLYPHDERGGMTPKQAAKRWRELTPDIPDVIEKSFTASAVSLGEDINIQIRGKDLEVMSAAASALTKILSSFDAIYDISDSHRAGKQELVLRVRPEAESLGLTQADLGSQVRHAFYGAEAQRVQRGRDDMRIMVRYPEADRRSLDDYNQLYIRLPNGAEVPIESVASTQLSTGNATIRRVDGQRTINVTAYADRTRIAPETVLRLVEDQHIPRLEAEFPGTTFSLAGEAEERASALTGLARTSLLALIIIYTLLAVPLKSYLQPLVVMASIPFGLIGAILGHFILGYDLVFFSILGIVALSGVVINASLVLVDFINKRRLNLEITVAEAVTRAGVARFRPIFLTSVTTFVGLAPLMLNADLATAPFVPLAVSLGFGVIFATAVTLLLVPALYLILDDFSGPPDNETNADHSSKQGEA</sequence>
<gene>
    <name evidence="2" type="ORF">MBMO_EBAC000-63A02.72</name>
</gene>
<feature type="transmembrane region" description="Helical" evidence="1">
    <location>
        <begin position="12"/>
        <end position="31"/>
    </location>
</feature>
<feature type="transmembrane region" description="Helical" evidence="1">
    <location>
        <begin position="1008"/>
        <end position="1034"/>
    </location>
</feature>
<keyword evidence="1" id="KW-0472">Membrane</keyword>
<evidence type="ECO:0000313" key="2">
    <source>
        <dbReference type="EMBL" id="AAR37793.1"/>
    </source>
</evidence>
<dbReference type="Gene3D" id="3.30.2090.10">
    <property type="entry name" value="Multidrug efflux transporter AcrB TolC docking domain, DN and DC subdomains"/>
    <property type="match status" value="2"/>
</dbReference>
<dbReference type="PANTHER" id="PTHR32063:SF33">
    <property type="entry name" value="RND SUPERFAMILY EFFLUX PUMP PERMEASE COMPONENT"/>
    <property type="match status" value="1"/>
</dbReference>
<dbReference type="GO" id="GO:0005886">
    <property type="term" value="C:plasma membrane"/>
    <property type="evidence" value="ECO:0007669"/>
    <property type="project" value="TreeGrafter"/>
</dbReference>
<dbReference type="EMBL" id="AY458639">
    <property type="protein sequence ID" value="AAR37793.1"/>
    <property type="molecule type" value="Genomic_DNA"/>
</dbReference>
<protein>
    <submittedName>
        <fullName evidence="2">Multidrug efflux transporter, AcrB/AcrD/AcrF family</fullName>
    </submittedName>
</protein>
<feature type="transmembrane region" description="Helical" evidence="1">
    <location>
        <begin position="930"/>
        <end position="954"/>
    </location>
</feature>
<proteinExistence type="predicted"/>
<name>Q6SH26_9BACT</name>
<dbReference type="Gene3D" id="1.20.1640.10">
    <property type="entry name" value="Multidrug efflux transporter AcrB transmembrane domain"/>
    <property type="match status" value="2"/>
</dbReference>
<feature type="transmembrane region" description="Helical" evidence="1">
    <location>
        <begin position="378"/>
        <end position="396"/>
    </location>
</feature>
<dbReference type="Gene3D" id="3.30.70.1430">
    <property type="entry name" value="Multidrug efflux transporter AcrB pore domain"/>
    <property type="match status" value="2"/>
</dbReference>
<dbReference type="PANTHER" id="PTHR32063">
    <property type="match status" value="1"/>
</dbReference>
<feature type="transmembrane region" description="Helical" evidence="1">
    <location>
        <begin position="331"/>
        <end position="349"/>
    </location>
</feature>